<dbReference type="STRING" id="83784.SAMN05192564_10118"/>
<evidence type="ECO:0000256" key="1">
    <source>
        <dbReference type="SAM" id="MobiDB-lite"/>
    </source>
</evidence>
<evidence type="ECO:0000313" key="3">
    <source>
        <dbReference type="Proteomes" id="UP000198638"/>
    </source>
</evidence>
<evidence type="ECO:0000313" key="2">
    <source>
        <dbReference type="EMBL" id="SEA03002.1"/>
    </source>
</evidence>
<feature type="compositionally biased region" description="Low complexity" evidence="1">
    <location>
        <begin position="25"/>
        <end position="47"/>
    </location>
</feature>
<dbReference type="AlphaFoldDB" id="A0A1H3XWR9"/>
<reference evidence="3" key="1">
    <citation type="submission" date="2016-10" db="EMBL/GenBank/DDBJ databases">
        <authorList>
            <person name="Varghese N."/>
            <person name="Submissions S."/>
        </authorList>
    </citation>
    <scope>NUCLEOTIDE SEQUENCE [LARGE SCALE GENOMIC DNA]</scope>
    <source>
        <strain evidence="3">LMG 24000</strain>
    </source>
</reference>
<feature type="region of interest" description="Disordered" evidence="1">
    <location>
        <begin position="25"/>
        <end position="62"/>
    </location>
</feature>
<sequence length="62" mass="5978">MRTSSFALLFSATVAAPVRTSLVETAPAGSHSAPSGSGSTSGTAGAADARRATAISEPTARG</sequence>
<organism evidence="2 3">
    <name type="scientific">Paraburkholderia sartisoli</name>
    <dbReference type="NCBI Taxonomy" id="83784"/>
    <lineage>
        <taxon>Bacteria</taxon>
        <taxon>Pseudomonadati</taxon>
        <taxon>Pseudomonadota</taxon>
        <taxon>Betaproteobacteria</taxon>
        <taxon>Burkholderiales</taxon>
        <taxon>Burkholderiaceae</taxon>
        <taxon>Paraburkholderia</taxon>
    </lineage>
</organism>
<name>A0A1H3XWR9_9BURK</name>
<accession>A0A1H3XWR9</accession>
<dbReference type="EMBL" id="FNRQ01000001">
    <property type="protein sequence ID" value="SEA03002.1"/>
    <property type="molecule type" value="Genomic_DNA"/>
</dbReference>
<keyword evidence="3" id="KW-1185">Reference proteome</keyword>
<protein>
    <submittedName>
        <fullName evidence="2">Uncharacterized protein</fullName>
    </submittedName>
</protein>
<gene>
    <name evidence="2" type="ORF">SAMN05192564_10118</name>
</gene>
<dbReference type="Proteomes" id="UP000198638">
    <property type="component" value="Unassembled WGS sequence"/>
</dbReference>
<proteinExistence type="predicted"/>